<evidence type="ECO:0000256" key="1">
    <source>
        <dbReference type="ARBA" id="ARBA00023110"/>
    </source>
</evidence>
<dbReference type="Proteomes" id="UP000694726">
    <property type="component" value="Unplaced"/>
</dbReference>
<dbReference type="InterPro" id="IPR020892">
    <property type="entry name" value="Cyclophilin-type_PPIase_CS"/>
</dbReference>
<keyword evidence="2 3" id="KW-0413">Isomerase</keyword>
<feature type="region of interest" description="Disordered" evidence="4">
    <location>
        <begin position="24"/>
        <end position="44"/>
    </location>
</feature>
<evidence type="ECO:0000259" key="5">
    <source>
        <dbReference type="PROSITE" id="PS50072"/>
    </source>
</evidence>
<dbReference type="InterPro" id="IPR029000">
    <property type="entry name" value="Cyclophilin-like_dom_sf"/>
</dbReference>
<proteinExistence type="inferred from homology"/>
<feature type="domain" description="PPIase cyclophilin-type" evidence="5">
    <location>
        <begin position="49"/>
        <end position="180"/>
    </location>
</feature>
<dbReference type="SUPFAM" id="SSF50891">
    <property type="entry name" value="Cyclophilin-like"/>
    <property type="match status" value="1"/>
</dbReference>
<evidence type="ECO:0000256" key="2">
    <source>
        <dbReference type="ARBA" id="ARBA00023235"/>
    </source>
</evidence>
<gene>
    <name evidence="6" type="primary">PPIF</name>
</gene>
<dbReference type="Ensembl" id="ENSSSCT00015098244.1">
    <property type="protein sequence ID" value="ENSSSCP00015040419.1"/>
    <property type="gene ID" value="ENSSSCG00015073178.1"/>
</dbReference>
<dbReference type="EC" id="5.2.1.8" evidence="3"/>
<reference evidence="6" key="1">
    <citation type="submission" date="2025-05" db="UniProtKB">
        <authorList>
            <consortium name="Ensembl"/>
        </authorList>
    </citation>
    <scope>IDENTIFICATION</scope>
</reference>
<name>A0A8D1E8K0_PIG</name>
<evidence type="ECO:0000256" key="3">
    <source>
        <dbReference type="RuleBase" id="RU363019"/>
    </source>
</evidence>
<dbReference type="PANTHER" id="PTHR11071:SF408">
    <property type="entry name" value="PEPTIDYL-PROLYL CIS-TRANS ISOMERASE F, MITOCHONDRIAL"/>
    <property type="match status" value="1"/>
</dbReference>
<dbReference type="Proteomes" id="UP000694722">
    <property type="component" value="Unplaced"/>
</dbReference>
<dbReference type="PROSITE" id="PS00170">
    <property type="entry name" value="CSA_PPIASE_1"/>
    <property type="match status" value="1"/>
</dbReference>
<protein>
    <recommendedName>
        <fullName evidence="3">Peptidyl-prolyl cis-trans isomerase</fullName>
        <shortName evidence="3">PPIase</shortName>
        <ecNumber evidence="3">5.2.1.8</ecNumber>
    </recommendedName>
</protein>
<keyword evidence="1 3" id="KW-0697">Rotamase</keyword>
<organism evidence="6 7">
    <name type="scientific">Sus scrofa</name>
    <name type="common">Pig</name>
    <dbReference type="NCBI Taxonomy" id="9823"/>
    <lineage>
        <taxon>Eukaryota</taxon>
        <taxon>Metazoa</taxon>
        <taxon>Chordata</taxon>
        <taxon>Craniata</taxon>
        <taxon>Vertebrata</taxon>
        <taxon>Euteleostomi</taxon>
        <taxon>Mammalia</taxon>
        <taxon>Eutheria</taxon>
        <taxon>Laurasiatheria</taxon>
        <taxon>Artiodactyla</taxon>
        <taxon>Suina</taxon>
        <taxon>Suidae</taxon>
        <taxon>Sus</taxon>
    </lineage>
</organism>
<dbReference type="Proteomes" id="UP000694571">
    <property type="component" value="Unplaced"/>
</dbReference>
<evidence type="ECO:0000256" key="4">
    <source>
        <dbReference type="SAM" id="MobiDB-lite"/>
    </source>
</evidence>
<dbReference type="GO" id="GO:0006457">
    <property type="term" value="P:protein folding"/>
    <property type="evidence" value="ECO:0007669"/>
    <property type="project" value="InterPro"/>
</dbReference>
<dbReference type="Ensembl" id="ENSSSCT00050071111.1">
    <property type="protein sequence ID" value="ENSSSCP00050030579.1"/>
    <property type="gene ID" value="ENSSSCG00050052218.1"/>
</dbReference>
<dbReference type="PROSITE" id="PS50072">
    <property type="entry name" value="CSA_PPIASE_2"/>
    <property type="match status" value="1"/>
</dbReference>
<comment type="catalytic activity">
    <reaction evidence="3">
        <text>[protein]-peptidylproline (omega=180) = [protein]-peptidylproline (omega=0)</text>
        <dbReference type="Rhea" id="RHEA:16237"/>
        <dbReference type="Rhea" id="RHEA-COMP:10747"/>
        <dbReference type="Rhea" id="RHEA-COMP:10748"/>
        <dbReference type="ChEBI" id="CHEBI:83833"/>
        <dbReference type="ChEBI" id="CHEBI:83834"/>
        <dbReference type="EC" id="5.2.1.8"/>
    </reaction>
</comment>
<dbReference type="PANTHER" id="PTHR11071">
    <property type="entry name" value="PEPTIDYL-PROLYL CIS-TRANS ISOMERASE"/>
    <property type="match status" value="1"/>
</dbReference>
<dbReference type="FunFam" id="2.40.100.10:FF:000085">
    <property type="entry name" value="Peptidyl-prolyl cis-trans isomerase"/>
    <property type="match status" value="1"/>
</dbReference>
<dbReference type="Gene3D" id="2.40.100.10">
    <property type="entry name" value="Cyclophilin-like"/>
    <property type="match status" value="1"/>
</dbReference>
<dbReference type="Pfam" id="PF00160">
    <property type="entry name" value="Pro_isomerase"/>
    <property type="match status" value="1"/>
</dbReference>
<dbReference type="GO" id="GO:0003755">
    <property type="term" value="F:peptidyl-prolyl cis-trans isomerase activity"/>
    <property type="evidence" value="ECO:0007669"/>
    <property type="project" value="UniProtKB-UniRule"/>
</dbReference>
<dbReference type="AlphaFoldDB" id="A0A8D1E8K0"/>
<comment type="function">
    <text evidence="3">PPIases accelerate the folding of proteins. It catalyzes the cis-trans isomerization of proline imidic peptide bonds in oligopeptides.</text>
</comment>
<evidence type="ECO:0000313" key="6">
    <source>
        <dbReference type="Ensembl" id="ENSSSCP00040018522.1"/>
    </source>
</evidence>
<dbReference type="Ensembl" id="ENSSSCT00040044072.1">
    <property type="protein sequence ID" value="ENSSSCP00040018522.1"/>
    <property type="gene ID" value="ENSSSCG00040032713.1"/>
</dbReference>
<accession>A0A8D1E8K0</accession>
<dbReference type="InterPro" id="IPR002130">
    <property type="entry name" value="Cyclophilin-type_PPIase_dom"/>
</dbReference>
<evidence type="ECO:0000313" key="7">
    <source>
        <dbReference type="Proteomes" id="UP000694722"/>
    </source>
</evidence>
<comment type="similarity">
    <text evidence="3">Belongs to the cyclophilin-type PPIase family.</text>
</comment>
<feature type="compositionally biased region" description="Low complexity" evidence="4">
    <location>
        <begin position="24"/>
        <end position="42"/>
    </location>
</feature>
<sequence>MLALRSGPRLLRLLSGPRSAPLRLSATRSCSSGGDSGDPSSSARNPLVYLDVGADGQPLGRVVLELKADVVPKTAENFRALCTGEKGFGYKGSTFHRVIPSFMCQAGDFTNHNGTGGKSIYGSRFPDENFKLKHVGPGVLSMANAGPNTNGSQFFICTIKTDWWQENYCRITQRTVKGGLRAKRQWTL</sequence>
<dbReference type="PRINTS" id="PR00153">
    <property type="entry name" value="CSAPPISMRASE"/>
</dbReference>